<dbReference type="EMBL" id="KN833120">
    <property type="protein sequence ID" value="KIM72590.1"/>
    <property type="molecule type" value="Genomic_DNA"/>
</dbReference>
<keyword evidence="2" id="KW-1185">Reference proteome</keyword>
<reference evidence="1 2" key="1">
    <citation type="submission" date="2014-04" db="EMBL/GenBank/DDBJ databases">
        <authorList>
            <consortium name="DOE Joint Genome Institute"/>
            <person name="Kuo A."/>
            <person name="Tarkka M."/>
            <person name="Buscot F."/>
            <person name="Kohler A."/>
            <person name="Nagy L.G."/>
            <person name="Floudas D."/>
            <person name="Copeland A."/>
            <person name="Barry K.W."/>
            <person name="Cichocki N."/>
            <person name="Veneault-Fourrey C."/>
            <person name="LaButti K."/>
            <person name="Lindquist E.A."/>
            <person name="Lipzen A."/>
            <person name="Lundell T."/>
            <person name="Morin E."/>
            <person name="Murat C."/>
            <person name="Sun H."/>
            <person name="Tunlid A."/>
            <person name="Henrissat B."/>
            <person name="Grigoriev I.V."/>
            <person name="Hibbett D.S."/>
            <person name="Martin F."/>
            <person name="Nordberg H.P."/>
            <person name="Cantor M.N."/>
            <person name="Hua S.X."/>
        </authorList>
    </citation>
    <scope>NUCLEOTIDE SEQUENCE [LARGE SCALE GENOMIC DNA]</scope>
    <source>
        <strain evidence="1 2">F 1598</strain>
    </source>
</reference>
<dbReference type="OrthoDB" id="3037912at2759"/>
<gene>
    <name evidence="1" type="ORF">PILCRDRAFT_93406</name>
</gene>
<dbReference type="InParanoid" id="A0A0C3EJ14"/>
<accession>A0A0C3EJ14</accession>
<evidence type="ECO:0000313" key="2">
    <source>
        <dbReference type="Proteomes" id="UP000054166"/>
    </source>
</evidence>
<dbReference type="AlphaFoldDB" id="A0A0C3EJ14"/>
<proteinExistence type="predicted"/>
<sequence>MPSTYVPPHMRETVARDIGVSFNSVSMNQREYSLREIQNQFGNTPSSIRTLNKSASGALSYIVLFGDEHKDWPSQMFCKSNLHLLPEDLAVPGAQHKNDRWDIVEMYPVFEQLADCTRRIAPFTFIGYHFITNIKYFEPHSPELVSKLGAKFRKQDGTASSRRKEAWEESLRMQWAVVELDRVPEEVLQTRGLQNPMVPLKANKGVKEALEELRS</sequence>
<evidence type="ECO:0000313" key="1">
    <source>
        <dbReference type="EMBL" id="KIM72590.1"/>
    </source>
</evidence>
<organism evidence="1 2">
    <name type="scientific">Piloderma croceum (strain F 1598)</name>
    <dbReference type="NCBI Taxonomy" id="765440"/>
    <lineage>
        <taxon>Eukaryota</taxon>
        <taxon>Fungi</taxon>
        <taxon>Dikarya</taxon>
        <taxon>Basidiomycota</taxon>
        <taxon>Agaricomycotina</taxon>
        <taxon>Agaricomycetes</taxon>
        <taxon>Agaricomycetidae</taxon>
        <taxon>Atheliales</taxon>
        <taxon>Atheliaceae</taxon>
        <taxon>Piloderma</taxon>
    </lineage>
</organism>
<dbReference type="HOGENOM" id="CLU_1283703_0_0_1"/>
<reference evidence="2" key="2">
    <citation type="submission" date="2015-01" db="EMBL/GenBank/DDBJ databases">
        <title>Evolutionary Origins and Diversification of the Mycorrhizal Mutualists.</title>
        <authorList>
            <consortium name="DOE Joint Genome Institute"/>
            <consortium name="Mycorrhizal Genomics Consortium"/>
            <person name="Kohler A."/>
            <person name="Kuo A."/>
            <person name="Nagy L.G."/>
            <person name="Floudas D."/>
            <person name="Copeland A."/>
            <person name="Barry K.W."/>
            <person name="Cichocki N."/>
            <person name="Veneault-Fourrey C."/>
            <person name="LaButti K."/>
            <person name="Lindquist E.A."/>
            <person name="Lipzen A."/>
            <person name="Lundell T."/>
            <person name="Morin E."/>
            <person name="Murat C."/>
            <person name="Riley R."/>
            <person name="Ohm R."/>
            <person name="Sun H."/>
            <person name="Tunlid A."/>
            <person name="Henrissat B."/>
            <person name="Grigoriev I.V."/>
            <person name="Hibbett D.S."/>
            <person name="Martin F."/>
        </authorList>
    </citation>
    <scope>NUCLEOTIDE SEQUENCE [LARGE SCALE GENOMIC DNA]</scope>
    <source>
        <strain evidence="2">F 1598</strain>
    </source>
</reference>
<name>A0A0C3EJ14_PILCF</name>
<dbReference type="Proteomes" id="UP000054166">
    <property type="component" value="Unassembled WGS sequence"/>
</dbReference>
<protein>
    <submittedName>
        <fullName evidence="1">Uncharacterized protein</fullName>
    </submittedName>
</protein>